<name>A0A169NL73_STRLU</name>
<accession>A0A169NL73</accession>
<sequence>MALGRPETARALARYRARAYASAVAGAAVWALGEWLRYGTSYGPGSDLPIPLILLGGIATLRGLGGLVMARRMRRVLAAGPWNAYPAVLLTSGVRNVVVVLGDPATGETLPLYVRTQRPHLAKPAADGVMGWCGDPLRGGVLARSSGDRPIWTTPVRRPAVRQFMVQEATERGLLDGLEGAEGAEERAVAESG</sequence>
<keyword evidence="3" id="KW-1185">Reference proteome</keyword>
<organism evidence="2 3">
    <name type="scientific">Streptomyces laurentii</name>
    <dbReference type="NCBI Taxonomy" id="39478"/>
    <lineage>
        <taxon>Bacteria</taxon>
        <taxon>Bacillati</taxon>
        <taxon>Actinomycetota</taxon>
        <taxon>Actinomycetes</taxon>
        <taxon>Kitasatosporales</taxon>
        <taxon>Streptomycetaceae</taxon>
        <taxon>Streptomyces</taxon>
    </lineage>
</organism>
<reference evidence="2 3" key="1">
    <citation type="journal article" date="2016" name="Genome Announc.">
        <title>Complete Genome Sequence of Thiostrepton-Producing Streptomyces laurentii ATCC 31255.</title>
        <authorList>
            <person name="Doi K."/>
            <person name="Fujino Y."/>
            <person name="Nagayoshi Y."/>
            <person name="Ohshima T."/>
            <person name="Ogata S."/>
        </authorList>
    </citation>
    <scope>NUCLEOTIDE SEQUENCE [LARGE SCALE GENOMIC DNA]</scope>
    <source>
        <strain evidence="2 3">ATCC 31255</strain>
    </source>
</reference>
<evidence type="ECO:0000313" key="2">
    <source>
        <dbReference type="EMBL" id="BAU84372.1"/>
    </source>
</evidence>
<proteinExistence type="predicted"/>
<protein>
    <submittedName>
        <fullName evidence="2">Uncharacterized protein</fullName>
    </submittedName>
</protein>
<keyword evidence="1" id="KW-1133">Transmembrane helix</keyword>
<dbReference type="AlphaFoldDB" id="A0A169NL73"/>
<evidence type="ECO:0000256" key="1">
    <source>
        <dbReference type="SAM" id="Phobius"/>
    </source>
</evidence>
<keyword evidence="1" id="KW-0812">Transmembrane</keyword>
<feature type="transmembrane region" description="Helical" evidence="1">
    <location>
        <begin position="20"/>
        <end position="38"/>
    </location>
</feature>
<evidence type="ECO:0000313" key="3">
    <source>
        <dbReference type="Proteomes" id="UP000217676"/>
    </source>
</evidence>
<keyword evidence="1" id="KW-0472">Membrane</keyword>
<dbReference type="Proteomes" id="UP000217676">
    <property type="component" value="Chromosome"/>
</dbReference>
<dbReference type="KEGG" id="slau:SLA_3463"/>
<gene>
    <name evidence="2" type="ORF">SLA_3463</name>
</gene>
<feature type="transmembrane region" description="Helical" evidence="1">
    <location>
        <begin position="50"/>
        <end position="70"/>
    </location>
</feature>
<dbReference type="EMBL" id="AP017424">
    <property type="protein sequence ID" value="BAU84372.1"/>
    <property type="molecule type" value="Genomic_DNA"/>
</dbReference>